<dbReference type="InterPro" id="IPR011033">
    <property type="entry name" value="PRC_barrel-like_sf"/>
</dbReference>
<evidence type="ECO:0000256" key="2">
    <source>
        <dbReference type="ARBA" id="ARBA00022517"/>
    </source>
</evidence>
<dbReference type="Gene3D" id="2.30.30.240">
    <property type="entry name" value="PRC-barrel domain"/>
    <property type="match status" value="1"/>
</dbReference>
<comment type="subcellular location">
    <subcellularLocation>
        <location evidence="5">Cytoplasm</location>
    </subcellularLocation>
</comment>
<dbReference type="SUPFAM" id="SSF50346">
    <property type="entry name" value="PRC-barrel domain"/>
    <property type="match status" value="1"/>
</dbReference>
<proteinExistence type="inferred from homology"/>
<organism evidence="8 9">
    <name type="scientific">Acetobacter estunensis</name>
    <dbReference type="NCBI Taxonomy" id="104097"/>
    <lineage>
        <taxon>Bacteria</taxon>
        <taxon>Pseudomonadati</taxon>
        <taxon>Pseudomonadota</taxon>
        <taxon>Alphaproteobacteria</taxon>
        <taxon>Acetobacterales</taxon>
        <taxon>Acetobacteraceae</taxon>
        <taxon>Acetobacter</taxon>
    </lineage>
</organism>
<dbReference type="GO" id="GO:0006364">
    <property type="term" value="P:rRNA processing"/>
    <property type="evidence" value="ECO:0007669"/>
    <property type="project" value="UniProtKB-UniRule"/>
</dbReference>
<dbReference type="Pfam" id="PF24986">
    <property type="entry name" value="PRC_RimM"/>
    <property type="match status" value="1"/>
</dbReference>
<dbReference type="InterPro" id="IPR011961">
    <property type="entry name" value="RimM"/>
</dbReference>
<dbReference type="RefSeq" id="WP_166313424.1">
    <property type="nucleotide sequence ID" value="NZ_WOTH01000006.1"/>
</dbReference>
<name>A0A967EH85_9PROT</name>
<evidence type="ECO:0000256" key="1">
    <source>
        <dbReference type="ARBA" id="ARBA00022490"/>
    </source>
</evidence>
<gene>
    <name evidence="5 8" type="primary">rimM</name>
    <name evidence="8" type="ORF">GOB87_04835</name>
</gene>
<dbReference type="GO" id="GO:0042274">
    <property type="term" value="P:ribosomal small subunit biogenesis"/>
    <property type="evidence" value="ECO:0007669"/>
    <property type="project" value="UniProtKB-UniRule"/>
</dbReference>
<reference evidence="8" key="1">
    <citation type="submission" date="2019-11" db="EMBL/GenBank/DDBJ databases">
        <title>Description of new Acetobacter species.</title>
        <authorList>
            <person name="Cleenwerck I."/>
            <person name="Sombolestani A.S."/>
        </authorList>
    </citation>
    <scope>NUCLEOTIDE SEQUENCE</scope>
    <source>
        <strain evidence="8">LMG 1626</strain>
    </source>
</reference>
<dbReference type="GO" id="GO:0043022">
    <property type="term" value="F:ribosome binding"/>
    <property type="evidence" value="ECO:0007669"/>
    <property type="project" value="InterPro"/>
</dbReference>
<dbReference type="InterPro" id="IPR056792">
    <property type="entry name" value="PRC_RimM"/>
</dbReference>
<protein>
    <recommendedName>
        <fullName evidence="5">Ribosome maturation factor RimM</fullName>
    </recommendedName>
</protein>
<dbReference type="Pfam" id="PF01782">
    <property type="entry name" value="RimM"/>
    <property type="match status" value="1"/>
</dbReference>
<evidence type="ECO:0000256" key="3">
    <source>
        <dbReference type="ARBA" id="ARBA00022552"/>
    </source>
</evidence>
<evidence type="ECO:0000259" key="6">
    <source>
        <dbReference type="Pfam" id="PF01782"/>
    </source>
</evidence>
<keyword evidence="2 5" id="KW-0690">Ribosome biogenesis</keyword>
<dbReference type="Proteomes" id="UP000597459">
    <property type="component" value="Unassembled WGS sequence"/>
</dbReference>
<dbReference type="AlphaFoldDB" id="A0A967EH85"/>
<dbReference type="InterPro" id="IPR036976">
    <property type="entry name" value="RimM_N_sf"/>
</dbReference>
<keyword evidence="4 5" id="KW-0143">Chaperone</keyword>
<comment type="subunit">
    <text evidence="5">Binds ribosomal protein uS19.</text>
</comment>
<dbReference type="PANTHER" id="PTHR33692">
    <property type="entry name" value="RIBOSOME MATURATION FACTOR RIMM"/>
    <property type="match status" value="1"/>
</dbReference>
<feature type="domain" description="Ribosome maturation factor RimM PRC barrel" evidence="7">
    <location>
        <begin position="99"/>
        <end position="158"/>
    </location>
</feature>
<evidence type="ECO:0000256" key="5">
    <source>
        <dbReference type="HAMAP-Rule" id="MF_00014"/>
    </source>
</evidence>
<sequence length="180" mass="19302">MTDGRIQIGVVGRPHGVRGLVHVHSLATDAAALASYGVLTDDRGGKWTLSWRSGDVAELRDAQGQPLADRTAAQALVNRKLYVTRDQLPEPEDEEFYHSDLLGLAAVEDGQPLGRIVTVHDYGAGVSLELDTGLIVPFTKACVPEVDLTSGRASIVRPVEVIGEEAQVPKRERVASDDVA</sequence>
<comment type="domain">
    <text evidence="5">The PRC barrel domain binds ribosomal protein uS19.</text>
</comment>
<dbReference type="InterPro" id="IPR009000">
    <property type="entry name" value="Transl_B-barrel_sf"/>
</dbReference>
<evidence type="ECO:0000313" key="8">
    <source>
        <dbReference type="EMBL" id="NHO53287.1"/>
    </source>
</evidence>
<dbReference type="Gene3D" id="2.40.30.60">
    <property type="entry name" value="RimM"/>
    <property type="match status" value="1"/>
</dbReference>
<dbReference type="SUPFAM" id="SSF50447">
    <property type="entry name" value="Translation proteins"/>
    <property type="match status" value="1"/>
</dbReference>
<dbReference type="InterPro" id="IPR002676">
    <property type="entry name" value="RimM_N"/>
</dbReference>
<evidence type="ECO:0000313" key="9">
    <source>
        <dbReference type="Proteomes" id="UP000597459"/>
    </source>
</evidence>
<keyword evidence="1 5" id="KW-0963">Cytoplasm</keyword>
<evidence type="ECO:0000259" key="7">
    <source>
        <dbReference type="Pfam" id="PF24986"/>
    </source>
</evidence>
<dbReference type="EMBL" id="WOTH01000006">
    <property type="protein sequence ID" value="NHO53287.1"/>
    <property type="molecule type" value="Genomic_DNA"/>
</dbReference>
<keyword evidence="9" id="KW-1185">Reference proteome</keyword>
<dbReference type="GO" id="GO:0005840">
    <property type="term" value="C:ribosome"/>
    <property type="evidence" value="ECO:0007669"/>
    <property type="project" value="InterPro"/>
</dbReference>
<dbReference type="GO" id="GO:0005737">
    <property type="term" value="C:cytoplasm"/>
    <property type="evidence" value="ECO:0007669"/>
    <property type="project" value="UniProtKB-SubCell"/>
</dbReference>
<dbReference type="NCBIfam" id="TIGR02273">
    <property type="entry name" value="16S_RimM"/>
    <property type="match status" value="1"/>
</dbReference>
<evidence type="ECO:0000256" key="4">
    <source>
        <dbReference type="ARBA" id="ARBA00023186"/>
    </source>
</evidence>
<feature type="domain" description="RimM N-terminal" evidence="6">
    <location>
        <begin position="7"/>
        <end position="87"/>
    </location>
</feature>
<comment type="caution">
    <text evidence="8">The sequence shown here is derived from an EMBL/GenBank/DDBJ whole genome shotgun (WGS) entry which is preliminary data.</text>
</comment>
<dbReference type="HAMAP" id="MF_00014">
    <property type="entry name" value="Ribosome_mat_RimM"/>
    <property type="match status" value="1"/>
</dbReference>
<comment type="function">
    <text evidence="5">An accessory protein needed during the final step in the assembly of 30S ribosomal subunit, possibly for assembly of the head region. Essential for efficient processing of 16S rRNA. May be needed both before and after RbfA during the maturation of 16S rRNA. It has affinity for free ribosomal 30S subunits but not for 70S ribosomes.</text>
</comment>
<dbReference type="PANTHER" id="PTHR33692:SF1">
    <property type="entry name" value="RIBOSOME MATURATION FACTOR RIMM"/>
    <property type="match status" value="1"/>
</dbReference>
<keyword evidence="3 5" id="KW-0698">rRNA processing</keyword>
<comment type="similarity">
    <text evidence="5">Belongs to the RimM family.</text>
</comment>
<accession>A0A967EH85</accession>